<keyword evidence="5 7" id="KW-1133">Transmembrane helix</keyword>
<keyword evidence="6 7" id="KW-0472">Membrane</keyword>
<sequence length="155" mass="17313">MVPLFLLSLKLNLIDTFQGVVLVLTGGLIPAAIFILKDFTDSIPKSYEESAQIFGASSFRILKDVVTPIIRPGLAVIFVWSFVQAWGNFLAPFILIRDVNKQPAAVMMYSFYNDGGQAVFRTVAAFSLIYTIPVLAMYFYVNKKYGFRFYGGIKG</sequence>
<dbReference type="GO" id="GO:0005886">
    <property type="term" value="C:plasma membrane"/>
    <property type="evidence" value="ECO:0007669"/>
    <property type="project" value="UniProtKB-SubCell"/>
</dbReference>
<dbReference type="PROSITE" id="PS50928">
    <property type="entry name" value="ABC_TM1"/>
    <property type="match status" value="1"/>
</dbReference>
<evidence type="ECO:0000259" key="8">
    <source>
        <dbReference type="PROSITE" id="PS50928"/>
    </source>
</evidence>
<accession>A0A6J6W6R1</accession>
<comment type="subcellular location">
    <subcellularLocation>
        <location evidence="1">Cell membrane</location>
        <topology evidence="1">Multi-pass membrane protein</topology>
    </subcellularLocation>
</comment>
<name>A0A6J6W6R1_9ZZZZ</name>
<organism evidence="9">
    <name type="scientific">freshwater metagenome</name>
    <dbReference type="NCBI Taxonomy" id="449393"/>
    <lineage>
        <taxon>unclassified sequences</taxon>
        <taxon>metagenomes</taxon>
        <taxon>ecological metagenomes</taxon>
    </lineage>
</organism>
<feature type="domain" description="ABC transmembrane type-1" evidence="8">
    <location>
        <begin position="1"/>
        <end position="141"/>
    </location>
</feature>
<protein>
    <submittedName>
        <fullName evidence="9">Unannotated protein</fullName>
    </submittedName>
</protein>
<dbReference type="PANTHER" id="PTHR32243:SF18">
    <property type="entry name" value="INNER MEMBRANE ABC TRANSPORTER PERMEASE PROTEIN YCJP"/>
    <property type="match status" value="1"/>
</dbReference>
<evidence type="ECO:0000256" key="1">
    <source>
        <dbReference type="ARBA" id="ARBA00004651"/>
    </source>
</evidence>
<dbReference type="InterPro" id="IPR035906">
    <property type="entry name" value="MetI-like_sf"/>
</dbReference>
<dbReference type="CDD" id="cd06261">
    <property type="entry name" value="TM_PBP2"/>
    <property type="match status" value="1"/>
</dbReference>
<dbReference type="InterPro" id="IPR000515">
    <property type="entry name" value="MetI-like"/>
</dbReference>
<feature type="transmembrane region" description="Helical" evidence="7">
    <location>
        <begin position="16"/>
        <end position="36"/>
    </location>
</feature>
<gene>
    <name evidence="9" type="ORF">UFOPK2928_00606</name>
</gene>
<evidence type="ECO:0000313" key="9">
    <source>
        <dbReference type="EMBL" id="CAB4778417.1"/>
    </source>
</evidence>
<evidence type="ECO:0000256" key="5">
    <source>
        <dbReference type="ARBA" id="ARBA00022989"/>
    </source>
</evidence>
<dbReference type="GO" id="GO:0055085">
    <property type="term" value="P:transmembrane transport"/>
    <property type="evidence" value="ECO:0007669"/>
    <property type="project" value="InterPro"/>
</dbReference>
<reference evidence="9" key="1">
    <citation type="submission" date="2020-05" db="EMBL/GenBank/DDBJ databases">
        <authorList>
            <person name="Chiriac C."/>
            <person name="Salcher M."/>
            <person name="Ghai R."/>
            <person name="Kavagutti S V."/>
        </authorList>
    </citation>
    <scope>NUCLEOTIDE SEQUENCE</scope>
</reference>
<dbReference type="PANTHER" id="PTHR32243">
    <property type="entry name" value="MALTOSE TRANSPORT SYSTEM PERMEASE-RELATED"/>
    <property type="match status" value="1"/>
</dbReference>
<keyword evidence="4 7" id="KW-0812">Transmembrane</keyword>
<dbReference type="AlphaFoldDB" id="A0A6J6W6R1"/>
<evidence type="ECO:0000256" key="7">
    <source>
        <dbReference type="SAM" id="Phobius"/>
    </source>
</evidence>
<keyword evidence="3" id="KW-1003">Cell membrane</keyword>
<evidence type="ECO:0000256" key="6">
    <source>
        <dbReference type="ARBA" id="ARBA00023136"/>
    </source>
</evidence>
<feature type="transmembrane region" description="Helical" evidence="7">
    <location>
        <begin position="73"/>
        <end position="96"/>
    </location>
</feature>
<keyword evidence="2" id="KW-0813">Transport</keyword>
<feature type="transmembrane region" description="Helical" evidence="7">
    <location>
        <begin position="116"/>
        <end position="141"/>
    </location>
</feature>
<dbReference type="Pfam" id="PF00528">
    <property type="entry name" value="BPD_transp_1"/>
    <property type="match status" value="1"/>
</dbReference>
<evidence type="ECO:0000256" key="3">
    <source>
        <dbReference type="ARBA" id="ARBA00022475"/>
    </source>
</evidence>
<dbReference type="EMBL" id="CAEZZY010000053">
    <property type="protein sequence ID" value="CAB4778417.1"/>
    <property type="molecule type" value="Genomic_DNA"/>
</dbReference>
<dbReference type="Gene3D" id="1.10.3720.10">
    <property type="entry name" value="MetI-like"/>
    <property type="match status" value="1"/>
</dbReference>
<dbReference type="InterPro" id="IPR050901">
    <property type="entry name" value="BP-dep_ABC_trans_perm"/>
</dbReference>
<dbReference type="SUPFAM" id="SSF161098">
    <property type="entry name" value="MetI-like"/>
    <property type="match status" value="1"/>
</dbReference>
<evidence type="ECO:0000256" key="4">
    <source>
        <dbReference type="ARBA" id="ARBA00022692"/>
    </source>
</evidence>
<proteinExistence type="predicted"/>
<evidence type="ECO:0000256" key="2">
    <source>
        <dbReference type="ARBA" id="ARBA00022448"/>
    </source>
</evidence>